<dbReference type="RefSeq" id="XP_016275232.1">
    <property type="nucleotide sequence ID" value="XM_016419778.1"/>
</dbReference>
<evidence type="ECO:0000313" key="5">
    <source>
        <dbReference type="Proteomes" id="UP000016926"/>
    </source>
</evidence>
<dbReference type="Gene3D" id="3.30.70.1020">
    <property type="entry name" value="Trehalose-6-phosphate phosphatase related protein, domain 2"/>
    <property type="match status" value="1"/>
</dbReference>
<feature type="region of interest" description="Disordered" evidence="3">
    <location>
        <begin position="1"/>
        <end position="58"/>
    </location>
</feature>
<dbReference type="InterPro" id="IPR023214">
    <property type="entry name" value="HAD_sf"/>
</dbReference>
<keyword evidence="5" id="KW-1185">Reference proteome</keyword>
<dbReference type="InterPro" id="IPR003337">
    <property type="entry name" value="Trehalose_PPase"/>
</dbReference>
<dbReference type="OrthoDB" id="755951at2759"/>
<feature type="region of interest" description="Disordered" evidence="3">
    <location>
        <begin position="130"/>
        <end position="230"/>
    </location>
</feature>
<dbReference type="GO" id="GO:0005992">
    <property type="term" value="P:trehalose biosynthetic process"/>
    <property type="evidence" value="ECO:0007669"/>
    <property type="project" value="InterPro"/>
</dbReference>
<dbReference type="GeneID" id="27370130"/>
<comment type="similarity">
    <text evidence="2">In the C-terminal section; belongs to the trehalose phosphatase family.</text>
</comment>
<dbReference type="CDD" id="cd03788">
    <property type="entry name" value="GT20_TPS"/>
    <property type="match status" value="1"/>
</dbReference>
<dbReference type="HOGENOM" id="CLU_002351_3_0_1"/>
<evidence type="ECO:0000256" key="1">
    <source>
        <dbReference type="ARBA" id="ARBA00005409"/>
    </source>
</evidence>
<dbReference type="Pfam" id="PF00982">
    <property type="entry name" value="Glyco_transf_20"/>
    <property type="match status" value="1"/>
</dbReference>
<dbReference type="NCBIfam" id="TIGR01484">
    <property type="entry name" value="HAD-SF-IIB"/>
    <property type="match status" value="1"/>
</dbReference>
<feature type="compositionally biased region" description="Low complexity" evidence="3">
    <location>
        <begin position="194"/>
        <end position="213"/>
    </location>
</feature>
<organism evidence="4 5">
    <name type="scientific">Rhodotorula toruloides (strain NP11)</name>
    <name type="common">Yeast</name>
    <name type="synonym">Rhodosporidium toruloides</name>
    <dbReference type="NCBI Taxonomy" id="1130832"/>
    <lineage>
        <taxon>Eukaryota</taxon>
        <taxon>Fungi</taxon>
        <taxon>Dikarya</taxon>
        <taxon>Basidiomycota</taxon>
        <taxon>Pucciniomycotina</taxon>
        <taxon>Microbotryomycetes</taxon>
        <taxon>Sporidiobolales</taxon>
        <taxon>Sporidiobolaceae</taxon>
        <taxon>Rhodotorula</taxon>
    </lineage>
</organism>
<dbReference type="eggNOG" id="KOG1050">
    <property type="taxonomic scope" value="Eukaryota"/>
</dbReference>
<dbReference type="Gene3D" id="3.40.50.1000">
    <property type="entry name" value="HAD superfamily/HAD-like"/>
    <property type="match status" value="1"/>
</dbReference>
<dbReference type="InterPro" id="IPR001830">
    <property type="entry name" value="Glyco_trans_20"/>
</dbReference>
<accession>M7XV41</accession>
<dbReference type="GO" id="GO:0004805">
    <property type="term" value="F:trehalose-phosphatase activity"/>
    <property type="evidence" value="ECO:0007669"/>
    <property type="project" value="TreeGrafter"/>
</dbReference>
<dbReference type="NCBIfam" id="TIGR00685">
    <property type="entry name" value="T6PP"/>
    <property type="match status" value="1"/>
</dbReference>
<dbReference type="Gene3D" id="3.40.50.2000">
    <property type="entry name" value="Glycogen Phosphorylase B"/>
    <property type="match status" value="2"/>
</dbReference>
<dbReference type="GO" id="GO:0005946">
    <property type="term" value="C:alpha,alpha-trehalose-phosphate synthase complex (UDP-forming)"/>
    <property type="evidence" value="ECO:0007669"/>
    <property type="project" value="TreeGrafter"/>
</dbReference>
<dbReference type="FunFam" id="3.40.50.2000:FF:000036">
    <property type="entry name" value="Alpha,alpha-trehalose-phosphate synthase subunit Tps2"/>
    <property type="match status" value="1"/>
</dbReference>
<dbReference type="SUPFAM" id="SSF56784">
    <property type="entry name" value="HAD-like"/>
    <property type="match status" value="1"/>
</dbReference>
<evidence type="ECO:0000256" key="2">
    <source>
        <dbReference type="ARBA" id="ARBA00006330"/>
    </source>
</evidence>
<dbReference type="SUPFAM" id="SSF53756">
    <property type="entry name" value="UDP-Glycosyltransferase/glycogen phosphorylase"/>
    <property type="match status" value="1"/>
</dbReference>
<dbReference type="EMBL" id="KB722645">
    <property type="protein sequence ID" value="EMS24113.1"/>
    <property type="molecule type" value="Genomic_DNA"/>
</dbReference>
<gene>
    <name evidence="4" type="ORF">RHTO_06117</name>
</gene>
<dbReference type="GO" id="GO:0003825">
    <property type="term" value="F:alpha,alpha-trehalose-phosphate synthase (UDP-forming) activity"/>
    <property type="evidence" value="ECO:0007669"/>
    <property type="project" value="TreeGrafter"/>
</dbReference>
<dbReference type="AlphaFoldDB" id="M7XV41"/>
<dbReference type="InterPro" id="IPR006379">
    <property type="entry name" value="HAD-SF_hydro_IIB"/>
</dbReference>
<dbReference type="Proteomes" id="UP000016926">
    <property type="component" value="Unassembled WGS sequence"/>
</dbReference>
<name>M7XV41_RHOT1</name>
<protein>
    <submittedName>
        <fullName evidence="4">Trehalose 6-P phosphatase, glycosyltransferase family 20 protein</fullName>
    </submittedName>
</protein>
<evidence type="ECO:0000313" key="4">
    <source>
        <dbReference type="EMBL" id="EMS24113.1"/>
    </source>
</evidence>
<feature type="compositionally biased region" description="Polar residues" evidence="3">
    <location>
        <begin position="34"/>
        <end position="43"/>
    </location>
</feature>
<evidence type="ECO:0000256" key="3">
    <source>
        <dbReference type="SAM" id="MobiDB-lite"/>
    </source>
</evidence>
<comment type="similarity">
    <text evidence="1">In the N-terminal section; belongs to the glycosyltransferase 20 family.</text>
</comment>
<sequence>MPPASSSSTPTMPLSPLRPRAASRPAPPARIKSTRAQTVSLQEENLPEADEWEPASGEPDLTLDEIREAIGAREEELKGRGRELSGRTIVVVHSLPYVCTLHKTTSHTTGLDKHILPAADEESVLGSGAVTPLEIQPGDPLLRPRALHSPTSQSLQSHKHKMPPSSFPDPAKSLRPSFHPALPPSRANSPDPDAASSNGNSNHAASAAAAGAGISRAHTPAPHAIPQQQTHRWVLHPRRGHAALNSGLRSLKDRPLLVVGRPDDLMSADGDLMGQNQLSDDAKKDLEKGLRKMGGEDDEGIGCVPVWLDDGLHTRFYEGMCKEYLWPIFHYLSLPDNISKKTEQAAWDAYYETNLVYARKVASVYKPGDLIWIHDYHLLLVPQMLRDLLPNQSPTISLFLHCPFPSSEFFRCLPRREQLLDGMLGCNLVCFQTHSYARHFLSSCVRVNGYEARAGGVDVHGRVVHLAHCPIGIDVDNVEQDRNSPGVRPKIEALRRLYAGKKIIVGRDKLDPTKGVLPKLRAFERFLHDYPEWANKVVLMQVTSPSPGDSPALATKVSELVDQINGTYGSLEFQPVHHYHQTIERDEYFALLSVADLALVTSRRDGMNTTSMEYIICQAEAKGSLVVSEFTGVSSLLSKAIKVNPWDLGGVARAIDSCFKMPLDERAARHNVLHRAVTSQTASVWAHMNILKLLESLQGEQATQNTPFLDENALVAKYEGANRRLLMFDYDGTLTPIVKDPSAATPSPQLLHSLETLAADPKNIVYIISGRDGAFLEEHLGHIPNLGMSAEHGCFLRAPGSGKWVSLTDDLDMDWKADVLRIFRYYEARTQGAFVEKKVSSVTFHYRNADPVFGLFQAKECQAMLESMQESLPIDVLVGKKNVEVRPAHTNKGEIVRRLLYQHPDAEFCMCAGDDKTDEDMFHSMARIFSNSTPALGGSGKTLITPPESFALFPSLAQAARASAPEGALPEDLSQPVESKLDPSATFMIAIEAKETAGAKMTMANAVLESPAAMISLLERLSDISTSKQ</sequence>
<dbReference type="CDD" id="cd01627">
    <property type="entry name" value="HAD_TPP"/>
    <property type="match status" value="1"/>
</dbReference>
<dbReference type="GO" id="GO:0005829">
    <property type="term" value="C:cytosol"/>
    <property type="evidence" value="ECO:0007669"/>
    <property type="project" value="TreeGrafter"/>
</dbReference>
<proteinExistence type="inferred from homology"/>
<keyword evidence="4" id="KW-0808">Transferase</keyword>
<reference evidence="4 5" key="1">
    <citation type="journal article" date="2012" name="Nat. Commun.">
        <title>A multi-omic map of the lipid-producing yeast Rhodosporidium toruloides.</title>
        <authorList>
            <person name="Zhu Z."/>
            <person name="Zhang S."/>
            <person name="Liu H."/>
            <person name="Shen H."/>
            <person name="Lin X."/>
            <person name="Yang F."/>
            <person name="Zhou Y.J."/>
            <person name="Jin G."/>
            <person name="Ye M."/>
            <person name="Zou H."/>
            <person name="Zou H."/>
            <person name="Zhao Z.K."/>
        </authorList>
    </citation>
    <scope>NUCLEOTIDE SEQUENCE [LARGE SCALE GENOMIC DNA]</scope>
    <source>
        <strain evidence="4 5">NP11</strain>
    </source>
</reference>
<dbReference type="InterPro" id="IPR036412">
    <property type="entry name" value="HAD-like_sf"/>
</dbReference>
<dbReference type="Pfam" id="PF02358">
    <property type="entry name" value="Trehalose_PPase"/>
    <property type="match status" value="1"/>
</dbReference>
<dbReference type="PANTHER" id="PTHR10788">
    <property type="entry name" value="TREHALOSE-6-PHOSPHATE SYNTHASE"/>
    <property type="match status" value="1"/>
</dbReference>
<dbReference type="PANTHER" id="PTHR10788:SF123">
    <property type="entry name" value="TREHALOSE-PHOSPHATASE"/>
    <property type="match status" value="1"/>
</dbReference>
<feature type="compositionally biased region" description="Low complexity" evidence="3">
    <location>
        <begin position="1"/>
        <end position="24"/>
    </location>
</feature>